<gene>
    <name evidence="4" type="ordered locus">Lcho_2621</name>
</gene>
<keyword evidence="1" id="KW-0488">Methylation</keyword>
<evidence type="ECO:0000313" key="5">
    <source>
        <dbReference type="Proteomes" id="UP000001693"/>
    </source>
</evidence>
<dbReference type="PANTHER" id="PTHR30093:SF47">
    <property type="entry name" value="TYPE IV PILUS NON-CORE MINOR PILIN PILE"/>
    <property type="match status" value="1"/>
</dbReference>
<proteinExistence type="predicted"/>
<feature type="region of interest" description="Disordered" evidence="2">
    <location>
        <begin position="140"/>
        <end position="184"/>
    </location>
</feature>
<name>B1Y7D1_LEPCP</name>
<dbReference type="Gene3D" id="3.30.700.10">
    <property type="entry name" value="Glycoprotein, Type 4 Pilin"/>
    <property type="match status" value="1"/>
</dbReference>
<feature type="transmembrane region" description="Helical" evidence="3">
    <location>
        <begin position="21"/>
        <end position="44"/>
    </location>
</feature>
<dbReference type="Proteomes" id="UP000001693">
    <property type="component" value="Chromosome"/>
</dbReference>
<dbReference type="HOGENOM" id="CLU_1466482_0_0_4"/>
<dbReference type="EMBL" id="CP001013">
    <property type="protein sequence ID" value="ACB34886.1"/>
    <property type="molecule type" value="Genomic_DNA"/>
</dbReference>
<dbReference type="NCBIfam" id="TIGR02532">
    <property type="entry name" value="IV_pilin_GFxxxE"/>
    <property type="match status" value="1"/>
</dbReference>
<accession>B1Y7D1</accession>
<keyword evidence="3" id="KW-1133">Transmembrane helix</keyword>
<evidence type="ECO:0000256" key="3">
    <source>
        <dbReference type="SAM" id="Phobius"/>
    </source>
</evidence>
<feature type="compositionally biased region" description="Polar residues" evidence="2">
    <location>
        <begin position="163"/>
        <end position="175"/>
    </location>
</feature>
<dbReference type="AlphaFoldDB" id="B1Y7D1"/>
<dbReference type="eggNOG" id="COG2165">
    <property type="taxonomic scope" value="Bacteria"/>
</dbReference>
<dbReference type="PANTHER" id="PTHR30093">
    <property type="entry name" value="GENERAL SECRETION PATHWAY PROTEIN G"/>
    <property type="match status" value="1"/>
</dbReference>
<dbReference type="InterPro" id="IPR000983">
    <property type="entry name" value="Bac_GSPG_pilin"/>
</dbReference>
<keyword evidence="5" id="KW-1185">Reference proteome</keyword>
<dbReference type="InterPro" id="IPR045584">
    <property type="entry name" value="Pilin-like"/>
</dbReference>
<dbReference type="PRINTS" id="PR00813">
    <property type="entry name" value="BCTERIALGSPG"/>
</dbReference>
<dbReference type="OrthoDB" id="9795612at2"/>
<reference evidence="4 5" key="1">
    <citation type="submission" date="2008-03" db="EMBL/GenBank/DDBJ databases">
        <title>Complete sequence of Leptothrix cholodnii SP-6.</title>
        <authorList>
            <consortium name="US DOE Joint Genome Institute"/>
            <person name="Copeland A."/>
            <person name="Lucas S."/>
            <person name="Lapidus A."/>
            <person name="Glavina del Rio T."/>
            <person name="Dalin E."/>
            <person name="Tice H."/>
            <person name="Bruce D."/>
            <person name="Goodwin L."/>
            <person name="Pitluck S."/>
            <person name="Chertkov O."/>
            <person name="Brettin T."/>
            <person name="Detter J.C."/>
            <person name="Han C."/>
            <person name="Kuske C.R."/>
            <person name="Schmutz J."/>
            <person name="Larimer F."/>
            <person name="Land M."/>
            <person name="Hauser L."/>
            <person name="Kyrpides N."/>
            <person name="Lykidis A."/>
            <person name="Emerson D."/>
            <person name="Richardson P."/>
        </authorList>
    </citation>
    <scope>NUCLEOTIDE SEQUENCE [LARGE SCALE GENOMIC DNA]</scope>
    <source>
        <strain evidence="5">ATCC 51168 / LMG 8142 / SP-6</strain>
    </source>
</reference>
<keyword evidence="3" id="KW-0472">Membrane</keyword>
<evidence type="ECO:0000313" key="4">
    <source>
        <dbReference type="EMBL" id="ACB34886.1"/>
    </source>
</evidence>
<dbReference type="KEGG" id="lch:Lcho_2621"/>
<evidence type="ECO:0000256" key="2">
    <source>
        <dbReference type="SAM" id="MobiDB-lite"/>
    </source>
</evidence>
<dbReference type="Pfam" id="PF07963">
    <property type="entry name" value="N_methyl"/>
    <property type="match status" value="1"/>
</dbReference>
<dbReference type="STRING" id="395495.Lcho_2621"/>
<organism evidence="4 5">
    <name type="scientific">Leptothrix cholodnii (strain ATCC 51168 / LMG 8142 / SP-6)</name>
    <name type="common">Leptothrix discophora (strain SP-6)</name>
    <dbReference type="NCBI Taxonomy" id="395495"/>
    <lineage>
        <taxon>Bacteria</taxon>
        <taxon>Pseudomonadati</taxon>
        <taxon>Pseudomonadota</taxon>
        <taxon>Betaproteobacteria</taxon>
        <taxon>Burkholderiales</taxon>
        <taxon>Sphaerotilaceae</taxon>
        <taxon>Leptothrix</taxon>
    </lineage>
</organism>
<keyword evidence="3" id="KW-0812">Transmembrane</keyword>
<evidence type="ECO:0000256" key="1">
    <source>
        <dbReference type="ARBA" id="ARBA00022481"/>
    </source>
</evidence>
<dbReference type="InterPro" id="IPR012902">
    <property type="entry name" value="N_methyl_site"/>
</dbReference>
<dbReference type="GO" id="GO:0015628">
    <property type="term" value="P:protein secretion by the type II secretion system"/>
    <property type="evidence" value="ECO:0007669"/>
    <property type="project" value="InterPro"/>
</dbReference>
<dbReference type="SUPFAM" id="SSF54523">
    <property type="entry name" value="Pili subunits"/>
    <property type="match status" value="1"/>
</dbReference>
<sequence length="184" mass="20078">MVKFMERSPARAPRTSRRGAARGFTLMELVVVMTVIGLLLTLALPRYLDTIDRGKEKVLERNLALMREAIDRYYGDQGRYPDRLEDLVTKRYLRAIPPDPFIENATWVVIAPPDPSLGGVIDVDTTGNDLQGRPRSARMIAPTEASEDGQVAATPGGEATPRNPAQSGSRQTVTVSPGGDGFGR</sequence>
<protein>
    <submittedName>
        <fullName evidence="4">Type II secretion system protein G</fullName>
    </submittedName>
</protein>
<dbReference type="GO" id="GO:0015627">
    <property type="term" value="C:type II protein secretion system complex"/>
    <property type="evidence" value="ECO:0007669"/>
    <property type="project" value="InterPro"/>
</dbReference>